<dbReference type="AlphaFoldDB" id="A0A397UWQ6"/>
<dbReference type="OrthoDB" id="2432655at2759"/>
<dbReference type="Proteomes" id="UP000266673">
    <property type="component" value="Unassembled WGS sequence"/>
</dbReference>
<keyword evidence="3" id="KW-1185">Reference proteome</keyword>
<proteinExistence type="predicted"/>
<feature type="compositionally biased region" description="Basic residues" evidence="1">
    <location>
        <begin position="304"/>
        <end position="314"/>
    </location>
</feature>
<feature type="region of interest" description="Disordered" evidence="1">
    <location>
        <begin position="283"/>
        <end position="314"/>
    </location>
</feature>
<evidence type="ECO:0000313" key="3">
    <source>
        <dbReference type="Proteomes" id="UP000266673"/>
    </source>
</evidence>
<accession>A0A397UWQ6</accession>
<feature type="compositionally biased region" description="Polar residues" evidence="1">
    <location>
        <begin position="187"/>
        <end position="196"/>
    </location>
</feature>
<organism evidence="2 3">
    <name type="scientific">Gigaspora rosea</name>
    <dbReference type="NCBI Taxonomy" id="44941"/>
    <lineage>
        <taxon>Eukaryota</taxon>
        <taxon>Fungi</taxon>
        <taxon>Fungi incertae sedis</taxon>
        <taxon>Mucoromycota</taxon>
        <taxon>Glomeromycotina</taxon>
        <taxon>Glomeromycetes</taxon>
        <taxon>Diversisporales</taxon>
        <taxon>Gigasporaceae</taxon>
        <taxon>Gigaspora</taxon>
    </lineage>
</organism>
<feature type="compositionally biased region" description="Polar residues" evidence="1">
    <location>
        <begin position="211"/>
        <end position="222"/>
    </location>
</feature>
<protein>
    <submittedName>
        <fullName evidence="2">Uncharacterized protein</fullName>
    </submittedName>
</protein>
<gene>
    <name evidence="2" type="ORF">C2G38_2194470</name>
</gene>
<evidence type="ECO:0000313" key="2">
    <source>
        <dbReference type="EMBL" id="RIB14664.1"/>
    </source>
</evidence>
<evidence type="ECO:0000256" key="1">
    <source>
        <dbReference type="SAM" id="MobiDB-lite"/>
    </source>
</evidence>
<feature type="compositionally biased region" description="Polar residues" evidence="1">
    <location>
        <begin position="127"/>
        <end position="140"/>
    </location>
</feature>
<name>A0A397UWQ6_9GLOM</name>
<comment type="caution">
    <text evidence="2">The sequence shown here is derived from an EMBL/GenBank/DDBJ whole genome shotgun (WGS) entry which is preliminary data.</text>
</comment>
<feature type="region of interest" description="Disordered" evidence="1">
    <location>
        <begin position="122"/>
        <end position="152"/>
    </location>
</feature>
<feature type="region of interest" description="Disordered" evidence="1">
    <location>
        <begin position="184"/>
        <end position="222"/>
    </location>
</feature>
<sequence>MPHNYTSISLHMLNSEQHHQFFLELFDTDPSLINALNSEQRRRLYSVLIAIDPSLTESLLDTHSAVRGIINEQFNEANSTFFVSEANFILHEWLTSYCNSMVNEAKAKGYTLAPKKNVKPPIRKCNDTTNNVNAKSILDQSDTDETDNLQDSLDIDQEKNKVTKAKAKERKGVRAITKKEKECQKWHNGNTNSINIESDHDRNDTDEIDNAQDSFGDNNNVTFNQDNIHKAAHNSDTLTTIIDVDDNSIIHDQDITSKNKEYSSFFSKHDNIKNAEHNEQYSGVLDEIGGKRKSVQKAKEPSSHKARVTKKSKN</sequence>
<dbReference type="EMBL" id="QKWP01000809">
    <property type="protein sequence ID" value="RIB14664.1"/>
    <property type="molecule type" value="Genomic_DNA"/>
</dbReference>
<reference evidence="2 3" key="1">
    <citation type="submission" date="2018-06" db="EMBL/GenBank/DDBJ databases">
        <title>Comparative genomics reveals the genomic features of Rhizophagus irregularis, R. cerebriforme, R. diaphanum and Gigaspora rosea, and their symbiotic lifestyle signature.</title>
        <authorList>
            <person name="Morin E."/>
            <person name="San Clemente H."/>
            <person name="Chen E.C.H."/>
            <person name="De La Providencia I."/>
            <person name="Hainaut M."/>
            <person name="Kuo A."/>
            <person name="Kohler A."/>
            <person name="Murat C."/>
            <person name="Tang N."/>
            <person name="Roy S."/>
            <person name="Loubradou J."/>
            <person name="Henrissat B."/>
            <person name="Grigoriev I.V."/>
            <person name="Corradi N."/>
            <person name="Roux C."/>
            <person name="Martin F.M."/>
        </authorList>
    </citation>
    <scope>NUCLEOTIDE SEQUENCE [LARGE SCALE GENOMIC DNA]</scope>
    <source>
        <strain evidence="2 3">DAOM 194757</strain>
    </source>
</reference>